<protein>
    <submittedName>
        <fullName evidence="2">Uncharacterized protein</fullName>
    </submittedName>
</protein>
<organism evidence="1 2">
    <name type="scientific">Romanomermis culicivorax</name>
    <name type="common">Nematode worm</name>
    <dbReference type="NCBI Taxonomy" id="13658"/>
    <lineage>
        <taxon>Eukaryota</taxon>
        <taxon>Metazoa</taxon>
        <taxon>Ecdysozoa</taxon>
        <taxon>Nematoda</taxon>
        <taxon>Enoplea</taxon>
        <taxon>Dorylaimia</taxon>
        <taxon>Mermithida</taxon>
        <taxon>Mermithoidea</taxon>
        <taxon>Mermithidae</taxon>
        <taxon>Romanomermis</taxon>
    </lineage>
</organism>
<evidence type="ECO:0000313" key="2">
    <source>
        <dbReference type="WBParaSite" id="nRc.2.0.1.t37028-RA"/>
    </source>
</evidence>
<dbReference type="Proteomes" id="UP000887565">
    <property type="component" value="Unplaced"/>
</dbReference>
<proteinExistence type="predicted"/>
<name>A0A915KE07_ROMCU</name>
<dbReference type="AlphaFoldDB" id="A0A915KE07"/>
<evidence type="ECO:0000313" key="1">
    <source>
        <dbReference type="Proteomes" id="UP000887565"/>
    </source>
</evidence>
<keyword evidence="1" id="KW-1185">Reference proteome</keyword>
<sequence>MDYFSGIFLWSWWPSDISELDSYIPTAAVKSDRHTILKVDLNLKSKFRIISKFFVIFSLAVSTNNCIDSAVDEKFNGASIIKVDLNVRVNFFLFWPPIVRPVFLKPHSKAKLCNI</sequence>
<accession>A0A915KE07</accession>
<dbReference type="WBParaSite" id="nRc.2.0.1.t37028-RA">
    <property type="protein sequence ID" value="nRc.2.0.1.t37028-RA"/>
    <property type="gene ID" value="nRc.2.0.1.g37028"/>
</dbReference>
<reference evidence="2" key="1">
    <citation type="submission" date="2022-11" db="UniProtKB">
        <authorList>
            <consortium name="WormBaseParasite"/>
        </authorList>
    </citation>
    <scope>IDENTIFICATION</scope>
</reference>